<dbReference type="EMBL" id="SPDV01000009">
    <property type="protein sequence ID" value="TFI59129.1"/>
    <property type="molecule type" value="Genomic_DNA"/>
</dbReference>
<accession>A0A4Y8ZWP5</accession>
<gene>
    <name evidence="2" type="ORF">E2493_06280</name>
</gene>
<protein>
    <submittedName>
        <fullName evidence="2">Uncharacterized protein</fullName>
    </submittedName>
</protein>
<dbReference type="AlphaFoldDB" id="A0A4Y8ZWP5"/>
<sequence length="144" mass="15397">MRLLTLPLALCLLSAPAFGSVPDLDPVSRSERQTIVCRDGRTVIAEFSDDRDGVHLVTLQAPSRALSAADRAAIEAAVQELGALGRIEVACNGSGGQIVVSVGGTLVEQEGRMWQRLLTIVWDANGVRGTGRRARPAVELVPWR</sequence>
<reference evidence="2 3" key="1">
    <citation type="submission" date="2019-03" db="EMBL/GenBank/DDBJ databases">
        <title>Genome sequence of Sphingomonas sp. 17J27-24.</title>
        <authorList>
            <person name="Kim M."/>
            <person name="Maeng S."/>
            <person name="Sathiyaraj S."/>
        </authorList>
    </citation>
    <scope>NUCLEOTIDE SEQUENCE [LARGE SCALE GENOMIC DNA]</scope>
    <source>
        <strain evidence="2 3">17J27-24</strain>
    </source>
</reference>
<dbReference type="RefSeq" id="WP_135084852.1">
    <property type="nucleotide sequence ID" value="NZ_SPDV01000009.1"/>
</dbReference>
<organism evidence="2 3">
    <name type="scientific">Sphingomonas parva</name>
    <dbReference type="NCBI Taxonomy" id="2555898"/>
    <lineage>
        <taxon>Bacteria</taxon>
        <taxon>Pseudomonadati</taxon>
        <taxon>Pseudomonadota</taxon>
        <taxon>Alphaproteobacteria</taxon>
        <taxon>Sphingomonadales</taxon>
        <taxon>Sphingomonadaceae</taxon>
        <taxon>Sphingomonas</taxon>
    </lineage>
</organism>
<evidence type="ECO:0000313" key="2">
    <source>
        <dbReference type="EMBL" id="TFI59129.1"/>
    </source>
</evidence>
<keyword evidence="3" id="KW-1185">Reference proteome</keyword>
<proteinExistence type="predicted"/>
<feature type="signal peptide" evidence="1">
    <location>
        <begin position="1"/>
        <end position="19"/>
    </location>
</feature>
<dbReference type="Proteomes" id="UP000298213">
    <property type="component" value="Unassembled WGS sequence"/>
</dbReference>
<evidence type="ECO:0000313" key="3">
    <source>
        <dbReference type="Proteomes" id="UP000298213"/>
    </source>
</evidence>
<evidence type="ECO:0000256" key="1">
    <source>
        <dbReference type="SAM" id="SignalP"/>
    </source>
</evidence>
<feature type="chain" id="PRO_5021478598" evidence="1">
    <location>
        <begin position="20"/>
        <end position="144"/>
    </location>
</feature>
<name>A0A4Y8ZWP5_9SPHN</name>
<keyword evidence="1" id="KW-0732">Signal</keyword>
<comment type="caution">
    <text evidence="2">The sequence shown here is derived from an EMBL/GenBank/DDBJ whole genome shotgun (WGS) entry which is preliminary data.</text>
</comment>